<organism evidence="5 6">
    <name type="scientific">Capsicum annuum</name>
    <name type="common">Capsicum pepper</name>
    <dbReference type="NCBI Taxonomy" id="4072"/>
    <lineage>
        <taxon>Eukaryota</taxon>
        <taxon>Viridiplantae</taxon>
        <taxon>Streptophyta</taxon>
        <taxon>Embryophyta</taxon>
        <taxon>Tracheophyta</taxon>
        <taxon>Spermatophyta</taxon>
        <taxon>Magnoliopsida</taxon>
        <taxon>eudicotyledons</taxon>
        <taxon>Gunneridae</taxon>
        <taxon>Pentapetalae</taxon>
        <taxon>asterids</taxon>
        <taxon>lamiids</taxon>
        <taxon>Solanales</taxon>
        <taxon>Solanaceae</taxon>
        <taxon>Solanoideae</taxon>
        <taxon>Capsiceae</taxon>
        <taxon>Capsicum</taxon>
    </lineage>
</organism>
<dbReference type="GO" id="GO:0023052">
    <property type="term" value="P:signaling"/>
    <property type="evidence" value="ECO:0000318"/>
    <property type="project" value="GO_Central"/>
</dbReference>
<protein>
    <recommendedName>
        <fullName evidence="7">TFIIS N-terminal domain-containing protein</fullName>
    </recommendedName>
</protein>
<comment type="caution">
    <text evidence="5">The sequence shown here is derived from an EMBL/GenBank/DDBJ whole genome shotgun (WGS) entry which is preliminary data.</text>
</comment>
<evidence type="ECO:0000256" key="1">
    <source>
        <dbReference type="PROSITE-ProRule" id="PRU00649"/>
    </source>
</evidence>
<evidence type="ECO:0000256" key="2">
    <source>
        <dbReference type="SAM" id="MobiDB-lite"/>
    </source>
</evidence>
<dbReference type="PROSITE" id="PS50878">
    <property type="entry name" value="RT_POL"/>
    <property type="match status" value="1"/>
</dbReference>
<feature type="region of interest" description="Disordered" evidence="2">
    <location>
        <begin position="436"/>
        <end position="620"/>
    </location>
</feature>
<reference evidence="5 6" key="1">
    <citation type="journal article" date="2014" name="Nat. Genet.">
        <title>Genome sequence of the hot pepper provides insights into the evolution of pungency in Capsicum species.</title>
        <authorList>
            <person name="Kim S."/>
            <person name="Park M."/>
            <person name="Yeom S.I."/>
            <person name="Kim Y.M."/>
            <person name="Lee J.M."/>
            <person name="Lee H.A."/>
            <person name="Seo E."/>
            <person name="Choi J."/>
            <person name="Cheong K."/>
            <person name="Kim K.T."/>
            <person name="Jung K."/>
            <person name="Lee G.W."/>
            <person name="Oh S.K."/>
            <person name="Bae C."/>
            <person name="Kim S.B."/>
            <person name="Lee H.Y."/>
            <person name="Kim S.Y."/>
            <person name="Kim M.S."/>
            <person name="Kang B.C."/>
            <person name="Jo Y.D."/>
            <person name="Yang H.B."/>
            <person name="Jeong H.J."/>
            <person name="Kang W.H."/>
            <person name="Kwon J.K."/>
            <person name="Shin C."/>
            <person name="Lim J.Y."/>
            <person name="Park J.H."/>
            <person name="Huh J.H."/>
            <person name="Kim J.S."/>
            <person name="Kim B.D."/>
            <person name="Cohen O."/>
            <person name="Paran I."/>
            <person name="Suh M.C."/>
            <person name="Lee S.B."/>
            <person name="Kim Y.K."/>
            <person name="Shin Y."/>
            <person name="Noh S.J."/>
            <person name="Park J."/>
            <person name="Seo Y.S."/>
            <person name="Kwon S.Y."/>
            <person name="Kim H.A."/>
            <person name="Park J.M."/>
            <person name="Kim H.J."/>
            <person name="Choi S.B."/>
            <person name="Bosland P.W."/>
            <person name="Reeves G."/>
            <person name="Jo S.H."/>
            <person name="Lee B.W."/>
            <person name="Cho H.T."/>
            <person name="Choi H.S."/>
            <person name="Lee M.S."/>
            <person name="Yu Y."/>
            <person name="Do Choi Y."/>
            <person name="Park B.S."/>
            <person name="van Deynze A."/>
            <person name="Ashrafi H."/>
            <person name="Hill T."/>
            <person name="Kim W.T."/>
            <person name="Pai H.S."/>
            <person name="Ahn H.K."/>
            <person name="Yeam I."/>
            <person name="Giovannoni J.J."/>
            <person name="Rose J.K."/>
            <person name="Sorensen I."/>
            <person name="Lee S.J."/>
            <person name="Kim R.W."/>
            <person name="Choi I.Y."/>
            <person name="Choi B.S."/>
            <person name="Lim J.S."/>
            <person name="Lee Y.H."/>
            <person name="Choi D."/>
        </authorList>
    </citation>
    <scope>NUCLEOTIDE SEQUENCE [LARGE SCALE GENOMIC DNA]</scope>
    <source>
        <strain evidence="6">cv. CM334</strain>
    </source>
</reference>
<dbReference type="InterPro" id="IPR043502">
    <property type="entry name" value="DNA/RNA_pol_sf"/>
</dbReference>
<feature type="compositionally biased region" description="Basic and acidic residues" evidence="2">
    <location>
        <begin position="599"/>
        <end position="611"/>
    </location>
</feature>
<dbReference type="PANTHER" id="PTHR47350">
    <property type="entry name" value="PROTEIN IWS1 HOMOLOG 1"/>
    <property type="match status" value="1"/>
</dbReference>
<feature type="compositionally biased region" description="Low complexity" evidence="2">
    <location>
        <begin position="838"/>
        <end position="847"/>
    </location>
</feature>
<reference evidence="5 6" key="2">
    <citation type="journal article" date="2017" name="Genome Biol.">
        <title>New reference genome sequences of hot pepper reveal the massive evolution of plant disease-resistance genes by retroduplication.</title>
        <authorList>
            <person name="Kim S."/>
            <person name="Park J."/>
            <person name="Yeom S.I."/>
            <person name="Kim Y.M."/>
            <person name="Seo E."/>
            <person name="Kim K.T."/>
            <person name="Kim M.S."/>
            <person name="Lee J.M."/>
            <person name="Cheong K."/>
            <person name="Shin H.S."/>
            <person name="Kim S.B."/>
            <person name="Han K."/>
            <person name="Lee J."/>
            <person name="Park M."/>
            <person name="Lee H.A."/>
            <person name="Lee H.Y."/>
            <person name="Lee Y."/>
            <person name="Oh S."/>
            <person name="Lee J.H."/>
            <person name="Choi E."/>
            <person name="Choi E."/>
            <person name="Lee S.E."/>
            <person name="Jeon J."/>
            <person name="Kim H."/>
            <person name="Choi G."/>
            <person name="Song H."/>
            <person name="Lee J."/>
            <person name="Lee S.C."/>
            <person name="Kwon J.K."/>
            <person name="Lee H.Y."/>
            <person name="Koo N."/>
            <person name="Hong Y."/>
            <person name="Kim R.W."/>
            <person name="Kang W.H."/>
            <person name="Huh J.H."/>
            <person name="Kang B.C."/>
            <person name="Yang T.J."/>
            <person name="Lee Y.H."/>
            <person name="Bennetzen J.L."/>
            <person name="Choi D."/>
        </authorList>
    </citation>
    <scope>NUCLEOTIDE SEQUENCE [LARGE SCALE GENOMIC DNA]</scope>
    <source>
        <strain evidence="6">cv. CM334</strain>
    </source>
</reference>
<dbReference type="PROSITE" id="PS51319">
    <property type="entry name" value="TFIIS_N"/>
    <property type="match status" value="1"/>
</dbReference>
<feature type="domain" description="TFIIS N-terminal" evidence="4">
    <location>
        <begin position="704"/>
        <end position="791"/>
    </location>
</feature>
<sequence length="1022" mass="117656">MNSVTLFGVELNYGLCMINSHSMKIWERVVEVRLRRIVSISENQFGFMPGRSTTEAIHLVRRLVEQYRERKKDLHMVFIDLEKAYDKVPREVLWRCLEVSGVPQAYIRVIKDMYEGAKTQVRTAGGDSEHFTVLTGLHQGSTLSPFLFALVMDVLTRRIQGEVPWCMLFADDVVLIDETRGGVNDKLELWRQTLESKGFRVSRTKTEYVECKFNDVRRENEVVVRLEAQEVGKRDKFKYLGSVIQSNGEIDEDVSHRIGAGWMKWKLASGVLCDKKVPPKLKGKFYRVVVRPALLYGAECWPVKNSHIQRMKVAEMRMLRWMCGLTRGDRVRNETIREKVGVTSVECKMREARLRWFGHVKRRGMDAPVRRCERLALDGFRRGRGRPKKYWGEVIRRDMEQLQLTEDMTLDRKDEEGEPLVNFDEDFQSDQEQYGNLLDNLDDDDAWNQRQRGRSPTPLYNTSDHKLKPRKRLIKKSSVRESTPGFGIRDDDAYGGFTDDDMTRIVGDESDGGGPSPSPRGGGKRKMSGKDRSGEKRKEKGEKKFNPRKNGGYSGGSRLRDQEMKDMWDTVAGGYSEDDREGGKTVDDDNFIDDSGLDPADRYASDDEPRSTSRALQAEGEEDEEIKLLFRGGKKRKKNEKSAAEIALQVERVMADLEVAAEEDALLNSRSKPAINKLKKLPQLVEVLSKKQFQQEFLEHGVLTLLKIWLEPLPDGSLPNTNIRSAILKILTDYPIDLELIDRREVLKKSGLGKASLIVIMFLSKSDEEITPNRKLAKDLVDKWSRPIFNKSTRFDDMRNYDDKTAAQYRRPSMKRSVSEDSGMESRDDDLDLVGFAQGKKSGQSSSRQLTTRPEAMSMDFVVRPQSKIDPEEVRARANTMFLDQRRQKMNKKLQQLKAPKKKGLQATKLSVEGRGMLKYLDQFSCVASALTSNLPCYYAEKELKHNLITMFFVYNVYRWGYLDDSPSRRRHIFRPLDADFTGSFLLQDSRELWRLFAMNLTVGVISDDDLVFRWSTTFKKF</sequence>
<dbReference type="Proteomes" id="UP000222542">
    <property type="component" value="Unassembled WGS sequence"/>
</dbReference>
<feature type="compositionally biased region" description="Basic and acidic residues" evidence="2">
    <location>
        <begin position="528"/>
        <end position="545"/>
    </location>
</feature>
<dbReference type="InterPro" id="IPR043128">
    <property type="entry name" value="Rev_trsase/Diguanyl_cyclase"/>
</dbReference>
<dbReference type="InterPro" id="IPR035441">
    <property type="entry name" value="TFIIS/LEDGF_dom_sf"/>
</dbReference>
<dbReference type="Pfam" id="PF08711">
    <property type="entry name" value="Med26"/>
    <property type="match status" value="1"/>
</dbReference>
<evidence type="ECO:0000259" key="4">
    <source>
        <dbReference type="PROSITE" id="PS51319"/>
    </source>
</evidence>
<evidence type="ECO:0008006" key="7">
    <source>
        <dbReference type="Google" id="ProtNLM"/>
    </source>
</evidence>
<dbReference type="EMBL" id="AYRZ02000001">
    <property type="protein sequence ID" value="PHT95842.1"/>
    <property type="molecule type" value="Genomic_DNA"/>
</dbReference>
<dbReference type="Pfam" id="PF00078">
    <property type="entry name" value="RVT_1"/>
    <property type="match status" value="1"/>
</dbReference>
<feature type="region of interest" description="Disordered" evidence="2">
    <location>
        <begin position="803"/>
        <end position="829"/>
    </location>
</feature>
<dbReference type="GO" id="GO:0005634">
    <property type="term" value="C:nucleus"/>
    <property type="evidence" value="ECO:0007669"/>
    <property type="project" value="UniProtKB-SubCell"/>
</dbReference>
<dbReference type="SUPFAM" id="SSF56672">
    <property type="entry name" value="DNA/RNA polymerases"/>
    <property type="match status" value="1"/>
</dbReference>
<dbReference type="GO" id="GO:0009742">
    <property type="term" value="P:brassinosteroid mediated signaling pathway"/>
    <property type="evidence" value="ECO:0007669"/>
    <property type="project" value="InterPro"/>
</dbReference>
<dbReference type="Gene3D" id="3.30.70.270">
    <property type="match status" value="1"/>
</dbReference>
<feature type="compositionally biased region" description="Basic and acidic residues" evidence="2">
    <location>
        <begin position="558"/>
        <end position="568"/>
    </location>
</feature>
<evidence type="ECO:0000313" key="6">
    <source>
        <dbReference type="Proteomes" id="UP000222542"/>
    </source>
</evidence>
<dbReference type="InterPro" id="IPR000477">
    <property type="entry name" value="RT_dom"/>
</dbReference>
<comment type="subcellular location">
    <subcellularLocation>
        <location evidence="1">Nucleus</location>
    </subcellularLocation>
</comment>
<dbReference type="AlphaFoldDB" id="A0A2G3ANN0"/>
<feature type="compositionally biased region" description="Basic residues" evidence="2">
    <location>
        <begin position="467"/>
        <end position="477"/>
    </location>
</feature>
<evidence type="ECO:0000259" key="3">
    <source>
        <dbReference type="PROSITE" id="PS50878"/>
    </source>
</evidence>
<name>A0A2G3ANN0_CAPAN</name>
<feature type="domain" description="Reverse transcriptase" evidence="3">
    <location>
        <begin position="1"/>
        <end position="244"/>
    </location>
</feature>
<evidence type="ECO:0000313" key="5">
    <source>
        <dbReference type="EMBL" id="PHT95842.1"/>
    </source>
</evidence>
<dbReference type="InterPro" id="IPR044204">
    <property type="entry name" value="IWS1/2"/>
</dbReference>
<dbReference type="Gene3D" id="1.20.930.10">
    <property type="entry name" value="Conserved domain common to transcription factors TFIIS, elongin A, CRSP70"/>
    <property type="match status" value="1"/>
</dbReference>
<dbReference type="CDD" id="cd01650">
    <property type="entry name" value="RT_nLTR_like"/>
    <property type="match status" value="1"/>
</dbReference>
<proteinExistence type="predicted"/>
<dbReference type="STRING" id="4072.A0A2G3ANN0"/>
<dbReference type="Gramene" id="PHT95842">
    <property type="protein sequence ID" value="PHT95842"/>
    <property type="gene ID" value="T459_03724"/>
</dbReference>
<dbReference type="GO" id="GO:0032784">
    <property type="term" value="P:regulation of DNA-templated transcription elongation"/>
    <property type="evidence" value="ECO:0007669"/>
    <property type="project" value="InterPro"/>
</dbReference>
<keyword evidence="6" id="KW-1185">Reference proteome</keyword>
<gene>
    <name evidence="5" type="ORF">T459_03724</name>
</gene>
<dbReference type="InterPro" id="IPR017923">
    <property type="entry name" value="TFIIS_N"/>
</dbReference>
<keyword evidence="1" id="KW-0539">Nucleus</keyword>
<accession>A0A2G3ANN0</accession>
<feature type="region of interest" description="Disordered" evidence="2">
    <location>
        <begin position="836"/>
        <end position="855"/>
    </location>
</feature>
<dbReference type="PANTHER" id="PTHR47350:SF4">
    <property type="entry name" value="PROTEIN IWS1 HOMOLOG 1"/>
    <property type="match status" value="1"/>
</dbReference>